<accession>A0A1B6QG01</accession>
<dbReference type="Gramene" id="KXG36820">
    <property type="protein sequence ID" value="KXG36820"/>
    <property type="gene ID" value="SORBI_3002G397700"/>
</dbReference>
<dbReference type="EMBL" id="CM000761">
    <property type="protein sequence ID" value="KXG36820.1"/>
    <property type="molecule type" value="Genomic_DNA"/>
</dbReference>
<keyword evidence="2" id="KW-1185">Reference proteome</keyword>
<proteinExistence type="predicted"/>
<name>A0A1B6QG01_SORBI</name>
<reference evidence="1 2" key="1">
    <citation type="journal article" date="2009" name="Nature">
        <title>The Sorghum bicolor genome and the diversification of grasses.</title>
        <authorList>
            <person name="Paterson A.H."/>
            <person name="Bowers J.E."/>
            <person name="Bruggmann R."/>
            <person name="Dubchak I."/>
            <person name="Grimwood J."/>
            <person name="Gundlach H."/>
            <person name="Haberer G."/>
            <person name="Hellsten U."/>
            <person name="Mitros T."/>
            <person name="Poliakov A."/>
            <person name="Schmutz J."/>
            <person name="Spannagl M."/>
            <person name="Tang H."/>
            <person name="Wang X."/>
            <person name="Wicker T."/>
            <person name="Bharti A.K."/>
            <person name="Chapman J."/>
            <person name="Feltus F.A."/>
            <person name="Gowik U."/>
            <person name="Grigoriev I.V."/>
            <person name="Lyons E."/>
            <person name="Maher C.A."/>
            <person name="Martis M."/>
            <person name="Narechania A."/>
            <person name="Otillar R.P."/>
            <person name="Penning B.W."/>
            <person name="Salamov A.A."/>
            <person name="Wang Y."/>
            <person name="Zhang L."/>
            <person name="Carpita N.C."/>
            <person name="Freeling M."/>
            <person name="Gingle A.R."/>
            <person name="Hash C.T."/>
            <person name="Keller B."/>
            <person name="Klein P."/>
            <person name="Kresovich S."/>
            <person name="McCann M.C."/>
            <person name="Ming R."/>
            <person name="Peterson D.G."/>
            <person name="Mehboob-ur-Rahman"/>
            <person name="Ware D."/>
            <person name="Westhoff P."/>
            <person name="Mayer K.F."/>
            <person name="Messing J."/>
            <person name="Rokhsar D.S."/>
        </authorList>
    </citation>
    <scope>NUCLEOTIDE SEQUENCE [LARGE SCALE GENOMIC DNA]</scope>
    <source>
        <strain evidence="2">cv. BTx623</strain>
    </source>
</reference>
<protein>
    <submittedName>
        <fullName evidence="1">Uncharacterized protein</fullName>
    </submittedName>
</protein>
<reference evidence="2" key="2">
    <citation type="journal article" date="2018" name="Plant J.">
        <title>The Sorghum bicolor reference genome: improved assembly, gene annotations, a transcriptome atlas, and signatures of genome organization.</title>
        <authorList>
            <person name="McCormick R.F."/>
            <person name="Truong S.K."/>
            <person name="Sreedasyam A."/>
            <person name="Jenkins J."/>
            <person name="Shu S."/>
            <person name="Sims D."/>
            <person name="Kennedy M."/>
            <person name="Amirebrahimi M."/>
            <person name="Weers B.D."/>
            <person name="McKinley B."/>
            <person name="Mattison A."/>
            <person name="Morishige D.T."/>
            <person name="Grimwood J."/>
            <person name="Schmutz J."/>
            <person name="Mullet J.E."/>
        </authorList>
    </citation>
    <scope>NUCLEOTIDE SEQUENCE [LARGE SCALE GENOMIC DNA]</scope>
    <source>
        <strain evidence="2">cv. BTx623</strain>
    </source>
</reference>
<dbReference type="AlphaFoldDB" id="A0A1B6QG01"/>
<organism evidence="1 2">
    <name type="scientific">Sorghum bicolor</name>
    <name type="common">Sorghum</name>
    <name type="synonym">Sorghum vulgare</name>
    <dbReference type="NCBI Taxonomy" id="4558"/>
    <lineage>
        <taxon>Eukaryota</taxon>
        <taxon>Viridiplantae</taxon>
        <taxon>Streptophyta</taxon>
        <taxon>Embryophyta</taxon>
        <taxon>Tracheophyta</taxon>
        <taxon>Spermatophyta</taxon>
        <taxon>Magnoliopsida</taxon>
        <taxon>Liliopsida</taxon>
        <taxon>Poales</taxon>
        <taxon>Poaceae</taxon>
        <taxon>PACMAD clade</taxon>
        <taxon>Panicoideae</taxon>
        <taxon>Andropogonodae</taxon>
        <taxon>Andropogoneae</taxon>
        <taxon>Sorghinae</taxon>
        <taxon>Sorghum</taxon>
    </lineage>
</organism>
<evidence type="ECO:0000313" key="1">
    <source>
        <dbReference type="EMBL" id="KXG36820.1"/>
    </source>
</evidence>
<evidence type="ECO:0000313" key="2">
    <source>
        <dbReference type="Proteomes" id="UP000000768"/>
    </source>
</evidence>
<gene>
    <name evidence="1" type="ORF">SORBI_3002G397700</name>
</gene>
<dbReference type="InParanoid" id="A0A1B6QG01"/>
<sequence>MPDNPKVLVFESTQQRYEVPLRQRTPKIGL</sequence>
<dbReference type="Proteomes" id="UP000000768">
    <property type="component" value="Chromosome 2"/>
</dbReference>